<protein>
    <submittedName>
        <fullName evidence="1">Uncharacterized protein</fullName>
    </submittedName>
</protein>
<dbReference type="EMBL" id="CM011695">
    <property type="protein sequence ID" value="TMS03249.1"/>
    <property type="molecule type" value="Genomic_DNA"/>
</dbReference>
<gene>
    <name evidence="1" type="ORF">E3U43_000138</name>
</gene>
<evidence type="ECO:0000313" key="2">
    <source>
        <dbReference type="Proteomes" id="UP000793456"/>
    </source>
</evidence>
<name>A0ACD3Q8G9_LARCR</name>
<accession>A0ACD3Q8G9</accession>
<organism evidence="1 2">
    <name type="scientific">Larimichthys crocea</name>
    <name type="common">Large yellow croaker</name>
    <name type="synonym">Pseudosciaena crocea</name>
    <dbReference type="NCBI Taxonomy" id="215358"/>
    <lineage>
        <taxon>Eukaryota</taxon>
        <taxon>Metazoa</taxon>
        <taxon>Chordata</taxon>
        <taxon>Craniata</taxon>
        <taxon>Vertebrata</taxon>
        <taxon>Euteleostomi</taxon>
        <taxon>Actinopterygii</taxon>
        <taxon>Neopterygii</taxon>
        <taxon>Teleostei</taxon>
        <taxon>Neoteleostei</taxon>
        <taxon>Acanthomorphata</taxon>
        <taxon>Eupercaria</taxon>
        <taxon>Sciaenidae</taxon>
        <taxon>Larimichthys</taxon>
    </lineage>
</organism>
<sequence length="981" mass="108003">MASPAMITVPTTASRFALLQIDSDSESDASDAGKTSTKGGRDSTGKPRQGKAGGAGGKGGQCGDKKKDKKKKKKEQQQTEANELRNLAFKKIPQKSCAPPPCMTLSGIANELLTPASGDHSLPSEGWQQWKQRDEQITTELYEADLEKALILSKLEYEQHKQHNNTNTSSPKSRGVKEGGGKKDKKKNQQAKEKKTVSLQDFQAEGSCRLYLVEFTRCNADLIPIQDARAANLALGVGQEERFFNKLEDDVSRIIQQEKRREQYTNSQGQEVNTSTEHEPDPRAEQLKYELEKKDQEIDKLKKTITQWEGKYKEVKARNSQLLKMLQQGEMKDKAEILLQVEELLHIKEELSSQVTLLHGALEQERSKVKGLQTEQPKHQTTEKAASQSGEVRKGSVRVRAGVTSTTTFCRVIGTDTHLRPDNCAFLSRSAHPSLAPDRTEMSGAVKDEPRAPSDRQRCERIHVAVKSLTESKDYTVRAGCTVRQLKGGLAERMGVPAEQLVLIHSGRVLRESELLSHLKGQDDSVSICMIQRPQHSSPAPTNDPAPETVQSDLTVLLNPDNFTPSPTSPLCLVEGLDNLGLTNSGPGFFPALQRQMESQLLADPEMMCRLLNSPFVQNTLSNSSPQLARQLIQSNPQIQELLQTNPEVEDMLNNTSVITQVLELIRNPDMIEEMMHHGDRALDNLQPEQGNPETTGDSDSGFQNTDTKRLKLSQSQTVVPPVVTTSSEHQQPAEKESKQTPPFSSHSTDPLRGLTATPRADPNPQSTVTAGMQSLLEEITASPGLMESLLSGPYVSSLLNCLSQNPDLAAQMLLSHPLFSGNPQLQQQMREQIPLFLQQMQGPELLSAMLNPRAMEALLQIQQALQTLAAEAPALIPTAGLGNIGANANTAPELGSNNQSGSGPGVATVTERQQQQFVQQMLQALANSNYGTQLQKMDDFARSQKGLECQRLSQGHTGRKTLIRTVNLLKKLSQEKLYRA</sequence>
<dbReference type="Proteomes" id="UP000793456">
    <property type="component" value="Chromosome XXII"/>
</dbReference>
<reference evidence="1" key="1">
    <citation type="submission" date="2018-11" db="EMBL/GenBank/DDBJ databases">
        <title>The sequence and de novo assembly of Larimichthys crocea genome using PacBio and Hi-C technologies.</title>
        <authorList>
            <person name="Xu P."/>
            <person name="Chen B."/>
            <person name="Zhou Z."/>
            <person name="Ke Q."/>
            <person name="Wu Y."/>
            <person name="Bai H."/>
            <person name="Pu F."/>
        </authorList>
    </citation>
    <scope>NUCLEOTIDE SEQUENCE</scope>
    <source>
        <tissue evidence="1">Muscle</tissue>
    </source>
</reference>
<keyword evidence="2" id="KW-1185">Reference proteome</keyword>
<comment type="caution">
    <text evidence="1">The sequence shown here is derived from an EMBL/GenBank/DDBJ whole genome shotgun (WGS) entry which is preliminary data.</text>
</comment>
<evidence type="ECO:0000313" key="1">
    <source>
        <dbReference type="EMBL" id="TMS03249.1"/>
    </source>
</evidence>
<proteinExistence type="predicted"/>